<evidence type="ECO:0000313" key="2">
    <source>
        <dbReference type="EMBL" id="ETI69086.1"/>
    </source>
</evidence>
<keyword evidence="1" id="KW-1133">Transmembrane helix</keyword>
<dbReference type="AlphaFoldDB" id="A0AB94IPR0"/>
<feature type="transmembrane region" description="Helical" evidence="1">
    <location>
        <begin position="145"/>
        <end position="166"/>
    </location>
</feature>
<name>A0AB94IPR0_9BACI</name>
<evidence type="ECO:0008006" key="4">
    <source>
        <dbReference type="Google" id="ProtNLM"/>
    </source>
</evidence>
<accession>A0AB94IPR0</accession>
<sequence>MKHVIRKIFVDFEKEEKFLNEMSATGLSLTKYSFNKYVFEDAPKGEYIYRIELLEHPVEHLESQEYIQFMEEMGAELVTSYHRWVYFRKKAADGEFTIYSDNDSKLRHYKRIMLLFWFVIGLNMFIGLLNLFLGNLISSAGRPPINSYLSIVSFSLVGLLLLFLVIPLRKKIDRLENEKKIRE</sequence>
<feature type="transmembrane region" description="Helical" evidence="1">
    <location>
        <begin position="114"/>
        <end position="133"/>
    </location>
</feature>
<keyword evidence="1" id="KW-0812">Transmembrane</keyword>
<evidence type="ECO:0000313" key="3">
    <source>
        <dbReference type="Proteomes" id="UP000018877"/>
    </source>
</evidence>
<dbReference type="Pfam" id="PF11193">
    <property type="entry name" value="DUF2812"/>
    <property type="match status" value="1"/>
</dbReference>
<gene>
    <name evidence="2" type="ORF">BAVI_10011</name>
</gene>
<dbReference type="Proteomes" id="UP000018877">
    <property type="component" value="Unassembled WGS sequence"/>
</dbReference>
<protein>
    <recommendedName>
        <fullName evidence="4">DUF2812 domain-containing protein</fullName>
    </recommendedName>
</protein>
<dbReference type="RefSeq" id="WP_024028200.1">
    <property type="nucleotide sequence ID" value="NZ_ALAN01000059.1"/>
</dbReference>
<keyword evidence="3" id="KW-1185">Reference proteome</keyword>
<organism evidence="2 3">
    <name type="scientific">Neobacillus vireti LMG 21834</name>
    <dbReference type="NCBI Taxonomy" id="1131730"/>
    <lineage>
        <taxon>Bacteria</taxon>
        <taxon>Bacillati</taxon>
        <taxon>Bacillota</taxon>
        <taxon>Bacilli</taxon>
        <taxon>Bacillales</taxon>
        <taxon>Bacillaceae</taxon>
        <taxon>Neobacillus</taxon>
    </lineage>
</organism>
<dbReference type="EMBL" id="ALAN01000059">
    <property type="protein sequence ID" value="ETI69086.1"/>
    <property type="molecule type" value="Genomic_DNA"/>
</dbReference>
<evidence type="ECO:0000256" key="1">
    <source>
        <dbReference type="SAM" id="Phobius"/>
    </source>
</evidence>
<reference evidence="2 3" key="1">
    <citation type="journal article" date="2014" name="Environ. Microbiol.">
        <title>The nitrate-ammonifying and nosZ-carrying bacterium Bacillus vireti is a potent source and sink for nitric and nitrous oxide under high nitrate conditions.</title>
        <authorList>
            <person name="Mania D."/>
            <person name="Heylen K."/>
            <person name="van Spanning R.J."/>
            <person name="Frostegard A."/>
        </authorList>
    </citation>
    <scope>NUCLEOTIDE SEQUENCE [LARGE SCALE GENOMIC DNA]</scope>
    <source>
        <strain evidence="2 3">LMG 21834</strain>
    </source>
</reference>
<proteinExistence type="predicted"/>
<dbReference type="InterPro" id="IPR021359">
    <property type="entry name" value="DUF2812"/>
</dbReference>
<keyword evidence="1" id="KW-0472">Membrane</keyword>
<comment type="caution">
    <text evidence="2">The sequence shown here is derived from an EMBL/GenBank/DDBJ whole genome shotgun (WGS) entry which is preliminary data.</text>
</comment>